<keyword evidence="3" id="KW-0540">Nuclease</keyword>
<gene>
    <name evidence="3" type="ORF">GMA92_09700</name>
</gene>
<dbReference type="GeneID" id="60059601"/>
<dbReference type="AlphaFoldDB" id="A0A6A8SEU0"/>
<proteinExistence type="predicted"/>
<dbReference type="Gene3D" id="3.60.10.10">
    <property type="entry name" value="Endonuclease/exonuclease/phosphatase"/>
    <property type="match status" value="1"/>
</dbReference>
<dbReference type="PANTHER" id="PTHR15822">
    <property type="entry name" value="TRAF AND TNF RECEPTOR-ASSOCIATED PROTEIN"/>
    <property type="match status" value="1"/>
</dbReference>
<feature type="domain" description="Endonuclease/exonuclease/phosphatase" evidence="2">
    <location>
        <begin position="19"/>
        <end position="253"/>
    </location>
</feature>
<dbReference type="InterPro" id="IPR036691">
    <property type="entry name" value="Endo/exonu/phosph_ase_sf"/>
</dbReference>
<evidence type="ECO:0000256" key="1">
    <source>
        <dbReference type="ARBA" id="ARBA00022801"/>
    </source>
</evidence>
<organism evidence="3 4">
    <name type="scientific">Turicibacter sanguinis</name>
    <dbReference type="NCBI Taxonomy" id="154288"/>
    <lineage>
        <taxon>Bacteria</taxon>
        <taxon>Bacillati</taxon>
        <taxon>Bacillota</taxon>
        <taxon>Erysipelotrichia</taxon>
        <taxon>Erysipelotrichales</taxon>
        <taxon>Turicibacteraceae</taxon>
        <taxon>Turicibacter</taxon>
    </lineage>
</organism>
<dbReference type="EMBL" id="WMQE01000021">
    <property type="protein sequence ID" value="MTK21692.1"/>
    <property type="molecule type" value="Genomic_DNA"/>
</dbReference>
<dbReference type="GO" id="GO:0016787">
    <property type="term" value="F:hydrolase activity"/>
    <property type="evidence" value="ECO:0007669"/>
    <property type="project" value="UniProtKB-KW"/>
</dbReference>
<dbReference type="CDD" id="cd09079">
    <property type="entry name" value="RgfB-like"/>
    <property type="match status" value="1"/>
</dbReference>
<dbReference type="InterPro" id="IPR005135">
    <property type="entry name" value="Endo/exonuclease/phosphatase"/>
</dbReference>
<protein>
    <submittedName>
        <fullName evidence="3">Endonuclease</fullName>
    </submittedName>
</protein>
<dbReference type="InterPro" id="IPR051547">
    <property type="entry name" value="TDP2-like"/>
</dbReference>
<dbReference type="SUPFAM" id="SSF56219">
    <property type="entry name" value="DNase I-like"/>
    <property type="match status" value="1"/>
</dbReference>
<dbReference type="Pfam" id="PF03372">
    <property type="entry name" value="Exo_endo_phos"/>
    <property type="match status" value="1"/>
</dbReference>
<reference evidence="3 4" key="1">
    <citation type="journal article" date="2019" name="Nat. Med.">
        <title>A library of human gut bacterial isolates paired with longitudinal multiomics data enables mechanistic microbiome research.</title>
        <authorList>
            <person name="Poyet M."/>
            <person name="Groussin M."/>
            <person name="Gibbons S.M."/>
            <person name="Avila-Pacheco J."/>
            <person name="Jiang X."/>
            <person name="Kearney S.M."/>
            <person name="Perrotta A.R."/>
            <person name="Berdy B."/>
            <person name="Zhao S."/>
            <person name="Lieberman T.D."/>
            <person name="Swanson P.K."/>
            <person name="Smith M."/>
            <person name="Roesemann S."/>
            <person name="Alexander J.E."/>
            <person name="Rich S.A."/>
            <person name="Livny J."/>
            <person name="Vlamakis H."/>
            <person name="Clish C."/>
            <person name="Bullock K."/>
            <person name="Deik A."/>
            <person name="Scott J."/>
            <person name="Pierce K.A."/>
            <person name="Xavier R.J."/>
            <person name="Alm E.J."/>
        </authorList>
    </citation>
    <scope>NUCLEOTIDE SEQUENCE [LARGE SCALE GENOMIC DNA]</scope>
    <source>
        <strain evidence="3 4">BIOML-A198</strain>
    </source>
</reference>
<dbReference type="Proteomes" id="UP000487649">
    <property type="component" value="Unassembled WGS sequence"/>
</dbReference>
<evidence type="ECO:0000313" key="4">
    <source>
        <dbReference type="Proteomes" id="UP000487649"/>
    </source>
</evidence>
<evidence type="ECO:0000313" key="3">
    <source>
        <dbReference type="EMBL" id="MTK21692.1"/>
    </source>
</evidence>
<dbReference type="GO" id="GO:0004519">
    <property type="term" value="F:endonuclease activity"/>
    <property type="evidence" value="ECO:0007669"/>
    <property type="project" value="UniProtKB-KW"/>
</dbReference>
<evidence type="ECO:0000259" key="2">
    <source>
        <dbReference type="Pfam" id="PF03372"/>
    </source>
</evidence>
<sequence length="262" mass="29930">MKLLTLNCHAWQEENQVEKIKYLAQVIKEKQYDVIALQEVSQLINPNDENKVKADNYAVVLLSELMKLGITDYQFIWDFSHIGFDVYEEGLAILTRYHIERAHSFVVTQANDVTNYRTRRIVAIDFISNNQPVSVYSCHLGWFHDTEEPFTGQVDELVSRLNKERLNIVVGDFNNDANLSGEGYDYLLSKGLLDTYHLALKKDEGTTVAGKIDGWEENKKGLRIDLVLSDKPVNVLSSHVIFNGSHKDIVSDHFGVEVELNI</sequence>
<keyword evidence="3" id="KW-0255">Endonuclease</keyword>
<name>A0A6A8SEU0_9FIRM</name>
<comment type="caution">
    <text evidence="3">The sequence shown here is derived from an EMBL/GenBank/DDBJ whole genome shotgun (WGS) entry which is preliminary data.</text>
</comment>
<keyword evidence="1" id="KW-0378">Hydrolase</keyword>
<accession>A0A6A8SEU0</accession>
<dbReference type="RefSeq" id="WP_006785587.1">
    <property type="nucleotide sequence ID" value="NZ_CABJBH010000004.1"/>
</dbReference>
<dbReference type="PANTHER" id="PTHR15822:SF23">
    <property type="entry name" value="ENDONUCLEASE_EXONUCLEASE_PHOSPHATASE FAMILY PROTEIN"/>
    <property type="match status" value="1"/>
</dbReference>